<dbReference type="OrthoDB" id="7593830at2"/>
<organism evidence="2 3">
    <name type="scientific">Sphingorhabdus contaminans</name>
    <dbReference type="NCBI Taxonomy" id="1343899"/>
    <lineage>
        <taxon>Bacteria</taxon>
        <taxon>Pseudomonadati</taxon>
        <taxon>Pseudomonadota</taxon>
        <taxon>Alphaproteobacteria</taxon>
        <taxon>Sphingomonadales</taxon>
        <taxon>Sphingomonadaceae</taxon>
        <taxon>Sphingorhabdus</taxon>
    </lineage>
</organism>
<protein>
    <submittedName>
        <fullName evidence="2">Uncharacterized protein</fullName>
    </submittedName>
</protein>
<feature type="chain" id="PRO_5022096842" evidence="1">
    <location>
        <begin position="23"/>
        <end position="273"/>
    </location>
</feature>
<accession>A0A553WC35</accession>
<evidence type="ECO:0000313" key="3">
    <source>
        <dbReference type="Proteomes" id="UP000320160"/>
    </source>
</evidence>
<name>A0A553WC35_9SPHN</name>
<reference evidence="2 3" key="1">
    <citation type="submission" date="2019-07" db="EMBL/GenBank/DDBJ databases">
        <authorList>
            <person name="Park M."/>
        </authorList>
    </citation>
    <scope>NUCLEOTIDE SEQUENCE [LARGE SCALE GENOMIC DNA]</scope>
    <source>
        <strain evidence="2 3">KCTC32445</strain>
    </source>
</reference>
<feature type="signal peptide" evidence="1">
    <location>
        <begin position="1"/>
        <end position="22"/>
    </location>
</feature>
<proteinExistence type="predicted"/>
<evidence type="ECO:0000313" key="2">
    <source>
        <dbReference type="EMBL" id="TSB02255.1"/>
    </source>
</evidence>
<evidence type="ECO:0000256" key="1">
    <source>
        <dbReference type="SAM" id="SignalP"/>
    </source>
</evidence>
<dbReference type="AlphaFoldDB" id="A0A553WC35"/>
<sequence length="273" mass="29241">MRILFTTGILLAALIMPHQGQAQTADPEDAKPCNEAEVMMLLGTNSKATDYLLACAQVPNQTPFKIAKSRFRRFQLLQDMEQMALAEAELVALTTPPLSEAEVFSGTPSGAIIFGGKQSIGATQVALLGARASYRVFDKDLTAGVPLADRAIALAGHDPAFVFDVASAYAAKAKAAYLQQNTTEIVTNSVRAYLRGIEDPWINDVIKQLPLETQAALQTQRASLREGAGAYAFAISPQAQTPDKIETAKRVVAEGAVAVKALEDFEHNQLGLP</sequence>
<keyword evidence="1" id="KW-0732">Signal</keyword>
<keyword evidence="3" id="KW-1185">Reference proteome</keyword>
<dbReference type="RefSeq" id="WP_143777473.1">
    <property type="nucleotide sequence ID" value="NZ_VKKU01000002.1"/>
</dbReference>
<gene>
    <name evidence="2" type="ORF">FOM92_14200</name>
</gene>
<comment type="caution">
    <text evidence="2">The sequence shown here is derived from an EMBL/GenBank/DDBJ whole genome shotgun (WGS) entry which is preliminary data.</text>
</comment>
<dbReference type="EMBL" id="VKKU01000002">
    <property type="protein sequence ID" value="TSB02255.1"/>
    <property type="molecule type" value="Genomic_DNA"/>
</dbReference>
<dbReference type="Proteomes" id="UP000320160">
    <property type="component" value="Unassembled WGS sequence"/>
</dbReference>